<comment type="subcellular location">
    <subcellularLocation>
        <location evidence="1">Cell membrane</location>
        <topology evidence="1">Peripheral membrane protein</topology>
        <orientation evidence="1">Cytoplasmic side</orientation>
    </subcellularLocation>
</comment>
<dbReference type="InterPro" id="IPR001543">
    <property type="entry name" value="FliN-like_C"/>
</dbReference>
<keyword evidence="10" id="KW-0969">Cilium</keyword>
<feature type="region of interest" description="Disordered" evidence="8">
    <location>
        <begin position="15"/>
        <end position="35"/>
    </location>
</feature>
<dbReference type="PRINTS" id="PR00956">
    <property type="entry name" value="FLGMOTORFLIN"/>
</dbReference>
<evidence type="ECO:0000256" key="1">
    <source>
        <dbReference type="ARBA" id="ARBA00004413"/>
    </source>
</evidence>
<evidence type="ECO:0000259" key="9">
    <source>
        <dbReference type="Pfam" id="PF01052"/>
    </source>
</evidence>
<keyword evidence="4" id="KW-1003">Cell membrane</keyword>
<evidence type="ECO:0000256" key="6">
    <source>
        <dbReference type="ARBA" id="ARBA00022779"/>
    </source>
</evidence>
<feature type="domain" description="Flagellar motor switch protein FliN-like C-terminal" evidence="9">
    <location>
        <begin position="71"/>
        <end position="139"/>
    </location>
</feature>
<comment type="similarity">
    <text evidence="2">Belongs to the FliN/MopA/SpaO family.</text>
</comment>
<dbReference type="Gene3D" id="2.30.330.10">
    <property type="entry name" value="SpoA-like"/>
    <property type="match status" value="1"/>
</dbReference>
<dbReference type="InterPro" id="IPR001172">
    <property type="entry name" value="FliN_T3SS_HrcQb"/>
</dbReference>
<dbReference type="EMBL" id="VIVL01000005">
    <property type="protein sequence ID" value="TWD85743.1"/>
    <property type="molecule type" value="Genomic_DNA"/>
</dbReference>
<keyword evidence="5" id="KW-0145">Chemotaxis</keyword>
<dbReference type="GO" id="GO:0071973">
    <property type="term" value="P:bacterial-type flagellum-dependent cell motility"/>
    <property type="evidence" value="ECO:0007669"/>
    <property type="project" value="InterPro"/>
</dbReference>
<dbReference type="Proteomes" id="UP000319722">
    <property type="component" value="Unassembled WGS sequence"/>
</dbReference>
<dbReference type="OrthoDB" id="8820851at2"/>
<keyword evidence="10" id="KW-0282">Flagellum</keyword>
<reference evidence="10 11" key="1">
    <citation type="submission" date="2019-06" db="EMBL/GenBank/DDBJ databases">
        <title>Sorghum-associated microbial communities from plants grown in Nebraska, USA.</title>
        <authorList>
            <person name="Schachtman D."/>
        </authorList>
    </citation>
    <scope>NUCLEOTIDE SEQUENCE [LARGE SCALE GENOMIC DNA]</scope>
    <source>
        <strain evidence="10 11">T529</strain>
    </source>
</reference>
<evidence type="ECO:0000313" key="10">
    <source>
        <dbReference type="EMBL" id="TWD85743.1"/>
    </source>
</evidence>
<name>A0A561C3L6_9BURK</name>
<dbReference type="GO" id="GO:0009425">
    <property type="term" value="C:bacterial-type flagellum basal body"/>
    <property type="evidence" value="ECO:0007669"/>
    <property type="project" value="InterPro"/>
</dbReference>
<comment type="caution">
    <text evidence="10">The sequence shown here is derived from an EMBL/GenBank/DDBJ whole genome shotgun (WGS) entry which is preliminary data.</text>
</comment>
<keyword evidence="7" id="KW-0472">Membrane</keyword>
<dbReference type="Pfam" id="PF01052">
    <property type="entry name" value="FliMN_C"/>
    <property type="match status" value="1"/>
</dbReference>
<protein>
    <recommendedName>
        <fullName evidence="3">Flagellar motor switch protein FliN</fullName>
    </recommendedName>
</protein>
<dbReference type="SUPFAM" id="SSF101801">
    <property type="entry name" value="Surface presentation of antigens (SPOA)"/>
    <property type="match status" value="1"/>
</dbReference>
<dbReference type="GO" id="GO:0003774">
    <property type="term" value="F:cytoskeletal motor activity"/>
    <property type="evidence" value="ECO:0007669"/>
    <property type="project" value="InterPro"/>
</dbReference>
<keyword evidence="10" id="KW-0966">Cell projection</keyword>
<proteinExistence type="inferred from homology"/>
<dbReference type="PANTHER" id="PTHR43484:SF1">
    <property type="entry name" value="FLAGELLAR MOTOR SWITCH PROTEIN FLIN"/>
    <property type="match status" value="1"/>
</dbReference>
<dbReference type="InterPro" id="IPR036429">
    <property type="entry name" value="SpoA-like_sf"/>
</dbReference>
<sequence length="149" mass="15638">MTKALEGIVADNRTGAANTAAEGRGELRTRPQQASGLPTAQIIALPDLHADSEGAANHAAEAPILKDWNPLHQIKAKLQVCVGEATISVGELLSAKEHQVLRLDRTFDQPVDLTIEGKVVARGQLVAVDGHFAVRITELPVALGLASGS</sequence>
<evidence type="ECO:0000256" key="5">
    <source>
        <dbReference type="ARBA" id="ARBA00022500"/>
    </source>
</evidence>
<accession>A0A561C3L6</accession>
<dbReference type="GO" id="GO:0005886">
    <property type="term" value="C:plasma membrane"/>
    <property type="evidence" value="ECO:0007669"/>
    <property type="project" value="UniProtKB-SubCell"/>
</dbReference>
<dbReference type="GO" id="GO:0006935">
    <property type="term" value="P:chemotaxis"/>
    <property type="evidence" value="ECO:0007669"/>
    <property type="project" value="UniProtKB-KW"/>
</dbReference>
<organism evidence="10 11">
    <name type="scientific">Variovorax beijingensis</name>
    <dbReference type="NCBI Taxonomy" id="2496117"/>
    <lineage>
        <taxon>Bacteria</taxon>
        <taxon>Pseudomonadati</taxon>
        <taxon>Pseudomonadota</taxon>
        <taxon>Betaproteobacteria</taxon>
        <taxon>Burkholderiales</taxon>
        <taxon>Comamonadaceae</taxon>
        <taxon>Variovorax</taxon>
    </lineage>
</organism>
<dbReference type="RefSeq" id="WP_145744326.1">
    <property type="nucleotide sequence ID" value="NZ_VIVL01000005.1"/>
</dbReference>
<keyword evidence="6" id="KW-0283">Flagellar rotation</keyword>
<evidence type="ECO:0000256" key="7">
    <source>
        <dbReference type="ARBA" id="ARBA00023136"/>
    </source>
</evidence>
<evidence type="ECO:0000256" key="4">
    <source>
        <dbReference type="ARBA" id="ARBA00022475"/>
    </source>
</evidence>
<evidence type="ECO:0000256" key="2">
    <source>
        <dbReference type="ARBA" id="ARBA00009226"/>
    </source>
</evidence>
<dbReference type="AlphaFoldDB" id="A0A561C3L6"/>
<dbReference type="PANTHER" id="PTHR43484">
    <property type="match status" value="1"/>
</dbReference>
<gene>
    <name evidence="10" type="ORF">FB547_105255</name>
</gene>
<evidence type="ECO:0000313" key="11">
    <source>
        <dbReference type="Proteomes" id="UP000319722"/>
    </source>
</evidence>
<dbReference type="InterPro" id="IPR051469">
    <property type="entry name" value="FliN/MopA/SpaO"/>
</dbReference>
<evidence type="ECO:0000256" key="3">
    <source>
        <dbReference type="ARBA" id="ARBA00021897"/>
    </source>
</evidence>
<evidence type="ECO:0000256" key="8">
    <source>
        <dbReference type="SAM" id="MobiDB-lite"/>
    </source>
</evidence>